<dbReference type="AlphaFoldDB" id="A0A8H7BZR8"/>
<dbReference type="Gene3D" id="3.40.50.880">
    <property type="match status" value="1"/>
</dbReference>
<accession>A0A8H7BZR8</accession>
<dbReference type="InterPro" id="IPR029062">
    <property type="entry name" value="Class_I_gatase-like"/>
</dbReference>
<name>A0A8H7BZR8_AGABI</name>
<dbReference type="PANTHER" id="PTHR42695:SF5">
    <property type="entry name" value="GLUTAMINE AMIDOTRANSFERASE YLR126C-RELATED"/>
    <property type="match status" value="1"/>
</dbReference>
<dbReference type="PANTHER" id="PTHR42695">
    <property type="entry name" value="GLUTAMINE AMIDOTRANSFERASE YLR126C-RELATED"/>
    <property type="match status" value="1"/>
</dbReference>
<protein>
    <recommendedName>
        <fullName evidence="3">Glutamine amidotransferase domain-containing protein</fullName>
    </recommendedName>
</protein>
<dbReference type="Proteomes" id="UP000629468">
    <property type="component" value="Unassembled WGS sequence"/>
</dbReference>
<comment type="caution">
    <text evidence="1">The sequence shown here is derived from an EMBL/GenBank/DDBJ whole genome shotgun (WGS) entry which is preliminary data.</text>
</comment>
<dbReference type="InterPro" id="IPR044992">
    <property type="entry name" value="ChyE-like"/>
</dbReference>
<proteinExistence type="predicted"/>
<evidence type="ECO:0008006" key="3">
    <source>
        <dbReference type="Google" id="ProtNLM"/>
    </source>
</evidence>
<gene>
    <name evidence="1" type="ORF">Agabi119p4_10965</name>
</gene>
<evidence type="ECO:0000313" key="2">
    <source>
        <dbReference type="Proteomes" id="UP000629468"/>
    </source>
</evidence>
<dbReference type="EMBL" id="JABXXO010000015">
    <property type="protein sequence ID" value="KAF7760289.1"/>
    <property type="molecule type" value="Genomic_DNA"/>
</dbReference>
<organism evidence="1 2">
    <name type="scientific">Agaricus bisporus var. burnettii</name>
    <dbReference type="NCBI Taxonomy" id="192524"/>
    <lineage>
        <taxon>Eukaryota</taxon>
        <taxon>Fungi</taxon>
        <taxon>Dikarya</taxon>
        <taxon>Basidiomycota</taxon>
        <taxon>Agaricomycotina</taxon>
        <taxon>Agaricomycetes</taxon>
        <taxon>Agaricomycetidae</taxon>
        <taxon>Agaricales</taxon>
        <taxon>Agaricineae</taxon>
        <taxon>Agaricaceae</taxon>
        <taxon>Agaricus</taxon>
    </lineage>
</organism>
<evidence type="ECO:0000313" key="1">
    <source>
        <dbReference type="EMBL" id="KAF7760289.1"/>
    </source>
</evidence>
<reference evidence="1 2" key="1">
    <citation type="journal article" name="Sci. Rep.">
        <title>Telomere-to-telomere assembled and centromere annotated genomes of the two main subspecies of the button mushroom Agaricus bisporus reveal especially polymorphic chromosome ends.</title>
        <authorList>
            <person name="Sonnenberg A.S.M."/>
            <person name="Sedaghat-Telgerd N."/>
            <person name="Lavrijssen B."/>
            <person name="Ohm R.A."/>
            <person name="Hendrickx P.M."/>
            <person name="Scholtmeijer K."/>
            <person name="Baars J.J.P."/>
            <person name="van Peer A."/>
        </authorList>
    </citation>
    <scope>NUCLEOTIDE SEQUENCE [LARGE SCALE GENOMIC DNA]</scope>
    <source>
        <strain evidence="1 2">H119_p4</strain>
    </source>
</reference>
<dbReference type="SUPFAM" id="SSF52317">
    <property type="entry name" value="Class I glutamine amidotransferase-like"/>
    <property type="match status" value="1"/>
</dbReference>
<dbReference type="GO" id="GO:0005829">
    <property type="term" value="C:cytosol"/>
    <property type="evidence" value="ECO:0007669"/>
    <property type="project" value="TreeGrafter"/>
</dbReference>
<sequence length="334" mass="37464">MPVPGGLGVVRVALLICGYWTKNLLKYNGTYLDMYRRWLNASLPPNSGYKLIMDGYDVIKEEYPEYGAIDMYDVVMITGSPFDAFSDEPWIVRLTKFVTLVGINHPEIRLVGMCFGHQIICRSLGGEACRNPNGWETGPTVLRTTYMGRLLYGVEKLELQEFHQDHVPIDSLAGSLAAGEIYLLASSDLTPNQGIVKFYPMGPDSDTPDFKLVEQVHILTSQAHPEFDERTVTELHRQRDEKDAIAKEAVKNYFGAKGADTEDEPIVKHATGKRWGSDYDGILVIGKTFWEIFGVDYSDDARVTVQPKRQEKRAPKVSGQAKKRSANLLLRNAA</sequence>
<dbReference type="GO" id="GO:0005634">
    <property type="term" value="C:nucleus"/>
    <property type="evidence" value="ECO:0007669"/>
    <property type="project" value="TreeGrafter"/>
</dbReference>